<protein>
    <submittedName>
        <fullName evidence="1">Uncharacterized protein</fullName>
    </submittedName>
</protein>
<sequence>METVLNAYHIKVKKICASCKHKENLNDGSRQCTKTGQIVEQKHVCSGWKMNDGLRNAGLQKGAVVRLKGTQIVLIK</sequence>
<organism evidence="1 2">
    <name type="scientific">Xylanibacter ruminicola</name>
    <name type="common">Prevotella ruminicola</name>
    <dbReference type="NCBI Taxonomy" id="839"/>
    <lineage>
        <taxon>Bacteria</taxon>
        <taxon>Pseudomonadati</taxon>
        <taxon>Bacteroidota</taxon>
        <taxon>Bacteroidia</taxon>
        <taxon>Bacteroidales</taxon>
        <taxon>Prevotellaceae</taxon>
        <taxon>Xylanibacter</taxon>
    </lineage>
</organism>
<comment type="caution">
    <text evidence="1">The sequence shown here is derived from an EMBL/GenBank/DDBJ whole genome shotgun (WGS) entry which is preliminary data.</text>
</comment>
<dbReference type="Proteomes" id="UP000806522">
    <property type="component" value="Unassembled WGS sequence"/>
</dbReference>
<dbReference type="AlphaFoldDB" id="A0A9D5NXW9"/>
<gene>
    <name evidence="1" type="ORF">E7101_00375</name>
</gene>
<dbReference type="EMBL" id="SUYC01000001">
    <property type="protein sequence ID" value="MBE6269400.1"/>
    <property type="molecule type" value="Genomic_DNA"/>
</dbReference>
<proteinExistence type="predicted"/>
<reference evidence="1" key="1">
    <citation type="submission" date="2019-04" db="EMBL/GenBank/DDBJ databases">
        <title>Evolution of Biomass-Degrading Anaerobic Consortia Revealed by Metagenomics.</title>
        <authorList>
            <person name="Peng X."/>
        </authorList>
    </citation>
    <scope>NUCLEOTIDE SEQUENCE</scope>
    <source>
        <strain evidence="1">SIG140</strain>
    </source>
</reference>
<evidence type="ECO:0000313" key="1">
    <source>
        <dbReference type="EMBL" id="MBE6269400.1"/>
    </source>
</evidence>
<accession>A0A9D5NXW9</accession>
<name>A0A9D5NXW9_XYLRU</name>
<evidence type="ECO:0000313" key="2">
    <source>
        <dbReference type="Proteomes" id="UP000806522"/>
    </source>
</evidence>